<name>A0ABD6EGF0_9BILA</name>
<evidence type="ECO:0008006" key="4">
    <source>
        <dbReference type="Google" id="ProtNLM"/>
    </source>
</evidence>
<dbReference type="AlphaFoldDB" id="A0ABD6EGF0"/>
<accession>A0ABD6EGF0</accession>
<sequence>MSRPGNWAKAWELFKKSLSGKYADKKYIGEDAEGNRFYELIGTRHNVTRGYDPSPTSNTKPAHEWQAWLKRTRRFPPSPEEIATNRLQQQDFRNILSWMSFHCWLRCCLTNNDKNDAQL</sequence>
<evidence type="ECO:0000256" key="1">
    <source>
        <dbReference type="ARBA" id="ARBA00007355"/>
    </source>
</evidence>
<dbReference type="Proteomes" id="UP001608902">
    <property type="component" value="Unassembled WGS sequence"/>
</dbReference>
<evidence type="ECO:0000313" key="2">
    <source>
        <dbReference type="EMBL" id="MFH4976466.1"/>
    </source>
</evidence>
<evidence type="ECO:0000313" key="3">
    <source>
        <dbReference type="Proteomes" id="UP001608902"/>
    </source>
</evidence>
<dbReference type="InterPro" id="IPR007763">
    <property type="entry name" value="NDUFA12"/>
</dbReference>
<dbReference type="Pfam" id="PF05071">
    <property type="entry name" value="NDUFA12"/>
    <property type="match status" value="1"/>
</dbReference>
<organism evidence="2 3">
    <name type="scientific">Gnathostoma spinigerum</name>
    <dbReference type="NCBI Taxonomy" id="75299"/>
    <lineage>
        <taxon>Eukaryota</taxon>
        <taxon>Metazoa</taxon>
        <taxon>Ecdysozoa</taxon>
        <taxon>Nematoda</taxon>
        <taxon>Chromadorea</taxon>
        <taxon>Rhabditida</taxon>
        <taxon>Spirurina</taxon>
        <taxon>Gnathostomatomorpha</taxon>
        <taxon>Gnathostomatoidea</taxon>
        <taxon>Gnathostomatidae</taxon>
        <taxon>Gnathostoma</taxon>
    </lineage>
</organism>
<gene>
    <name evidence="2" type="ORF">AB6A40_003175</name>
</gene>
<proteinExistence type="inferred from homology"/>
<reference evidence="2 3" key="1">
    <citation type="submission" date="2024-08" db="EMBL/GenBank/DDBJ databases">
        <title>Gnathostoma spinigerum genome.</title>
        <authorList>
            <person name="Gonzalez-Bertolin B."/>
            <person name="Monzon S."/>
            <person name="Zaballos A."/>
            <person name="Jimenez P."/>
            <person name="Dekumyoy P."/>
            <person name="Varona S."/>
            <person name="Cuesta I."/>
            <person name="Sumanam S."/>
            <person name="Adisakwattana P."/>
            <person name="Gasser R.B."/>
            <person name="Hernandez-Gonzalez A."/>
            <person name="Young N.D."/>
            <person name="Perteguer M.J."/>
        </authorList>
    </citation>
    <scope>NUCLEOTIDE SEQUENCE [LARGE SCALE GENOMIC DNA]</scope>
    <source>
        <strain evidence="2">AL3</strain>
        <tissue evidence="2">Liver</tissue>
    </source>
</reference>
<dbReference type="EMBL" id="JBGFUD010001578">
    <property type="protein sequence ID" value="MFH4976466.1"/>
    <property type="molecule type" value="Genomic_DNA"/>
</dbReference>
<keyword evidence="3" id="KW-1185">Reference proteome</keyword>
<comment type="similarity">
    <text evidence="1">Belongs to the complex I NDUFA12 subunit family.</text>
</comment>
<protein>
    <recommendedName>
        <fullName evidence="4">NADH dehydrogenase [ubiquinone] 1 alpha subcomplex subunit 12</fullName>
    </recommendedName>
</protein>
<comment type="caution">
    <text evidence="2">The sequence shown here is derived from an EMBL/GenBank/DDBJ whole genome shotgun (WGS) entry which is preliminary data.</text>
</comment>